<organism evidence="6 7">
    <name type="scientific">Noviherbaspirillum suwonense</name>
    <dbReference type="NCBI Taxonomy" id="1224511"/>
    <lineage>
        <taxon>Bacteria</taxon>
        <taxon>Pseudomonadati</taxon>
        <taxon>Pseudomonadota</taxon>
        <taxon>Betaproteobacteria</taxon>
        <taxon>Burkholderiales</taxon>
        <taxon>Oxalobacteraceae</taxon>
        <taxon>Noviherbaspirillum</taxon>
    </lineage>
</organism>
<evidence type="ECO:0000313" key="7">
    <source>
        <dbReference type="Proteomes" id="UP001158049"/>
    </source>
</evidence>
<dbReference type="Gene3D" id="3.40.190.10">
    <property type="entry name" value="Periplasmic binding protein-like II"/>
    <property type="match status" value="2"/>
</dbReference>
<comment type="caution">
    <text evidence="6">The sequence shown here is derived from an EMBL/GenBank/DDBJ whole genome shotgun (WGS) entry which is preliminary data.</text>
</comment>
<evidence type="ECO:0000256" key="3">
    <source>
        <dbReference type="ARBA" id="ARBA00023125"/>
    </source>
</evidence>
<dbReference type="InterPro" id="IPR036388">
    <property type="entry name" value="WH-like_DNA-bd_sf"/>
</dbReference>
<dbReference type="InterPro" id="IPR000847">
    <property type="entry name" value="LysR_HTH_N"/>
</dbReference>
<dbReference type="Pfam" id="PF03466">
    <property type="entry name" value="LysR_substrate"/>
    <property type="match status" value="1"/>
</dbReference>
<sequence>MDLRHLRYFIAVAEELHFTRAARRLHIAQPPMSRQIRELEKELGVTLFNRTRRQVELTDAGQVFLVKARQVLRAAESAVLETQRAERGETGKLAVGFFEQTAYTLLPPILRAFNQRFPEVDVQLRWFPVIGQVGALEQGEVDIAFVRPVTDLSAVTKQLLLTEPFVVAVPASHPLAARDVVSIEECAKERIINYTQHLAPDYHAAIMRACALAGFVPERPLDVGQVYTALGLVSAGVGIAFAPASVQRMHFDGLLYKPLRGRPLESMTYLAWLQPAPPILLTAFVEIAMQVMGEAAMNTF</sequence>
<dbReference type="PANTHER" id="PTHR30346:SF0">
    <property type="entry name" value="HCA OPERON TRANSCRIPTIONAL ACTIVATOR HCAR"/>
    <property type="match status" value="1"/>
</dbReference>
<dbReference type="PRINTS" id="PR00039">
    <property type="entry name" value="HTHLYSR"/>
</dbReference>
<evidence type="ECO:0000313" key="6">
    <source>
        <dbReference type="EMBL" id="SMP80669.1"/>
    </source>
</evidence>
<reference evidence="6 7" key="1">
    <citation type="submission" date="2017-05" db="EMBL/GenBank/DDBJ databases">
        <authorList>
            <person name="Varghese N."/>
            <person name="Submissions S."/>
        </authorList>
    </citation>
    <scope>NUCLEOTIDE SEQUENCE [LARGE SCALE GENOMIC DNA]</scope>
    <source>
        <strain evidence="6 7">DSM 26001</strain>
    </source>
</reference>
<dbReference type="PANTHER" id="PTHR30346">
    <property type="entry name" value="TRANSCRIPTIONAL DUAL REGULATOR HCAR-RELATED"/>
    <property type="match status" value="1"/>
</dbReference>
<dbReference type="InterPro" id="IPR036390">
    <property type="entry name" value="WH_DNA-bd_sf"/>
</dbReference>
<dbReference type="SUPFAM" id="SSF53850">
    <property type="entry name" value="Periplasmic binding protein-like II"/>
    <property type="match status" value="1"/>
</dbReference>
<comment type="similarity">
    <text evidence="1">Belongs to the LysR transcriptional regulatory family.</text>
</comment>
<accession>A0ABY1QUA2</accession>
<evidence type="ECO:0000256" key="2">
    <source>
        <dbReference type="ARBA" id="ARBA00023015"/>
    </source>
</evidence>
<dbReference type="PROSITE" id="PS50931">
    <property type="entry name" value="HTH_LYSR"/>
    <property type="match status" value="1"/>
</dbReference>
<evidence type="ECO:0000256" key="4">
    <source>
        <dbReference type="ARBA" id="ARBA00023163"/>
    </source>
</evidence>
<dbReference type="CDD" id="cd08414">
    <property type="entry name" value="PBP2_LTTR_aromatics_like"/>
    <property type="match status" value="1"/>
</dbReference>
<dbReference type="EMBL" id="FXUL01000037">
    <property type="protein sequence ID" value="SMP80669.1"/>
    <property type="molecule type" value="Genomic_DNA"/>
</dbReference>
<dbReference type="Proteomes" id="UP001158049">
    <property type="component" value="Unassembled WGS sequence"/>
</dbReference>
<dbReference type="SUPFAM" id="SSF46785">
    <property type="entry name" value="Winged helix' DNA-binding domain"/>
    <property type="match status" value="1"/>
</dbReference>
<keyword evidence="3" id="KW-0238">DNA-binding</keyword>
<dbReference type="Gene3D" id="1.10.10.10">
    <property type="entry name" value="Winged helix-like DNA-binding domain superfamily/Winged helix DNA-binding domain"/>
    <property type="match status" value="1"/>
</dbReference>
<feature type="domain" description="HTH lysR-type" evidence="5">
    <location>
        <begin position="1"/>
        <end position="58"/>
    </location>
</feature>
<dbReference type="Pfam" id="PF00126">
    <property type="entry name" value="HTH_1"/>
    <property type="match status" value="1"/>
</dbReference>
<evidence type="ECO:0000256" key="1">
    <source>
        <dbReference type="ARBA" id="ARBA00009437"/>
    </source>
</evidence>
<dbReference type="RefSeq" id="WP_283445515.1">
    <property type="nucleotide sequence ID" value="NZ_FXUL01000037.1"/>
</dbReference>
<dbReference type="InterPro" id="IPR005119">
    <property type="entry name" value="LysR_subst-bd"/>
</dbReference>
<keyword evidence="4" id="KW-0804">Transcription</keyword>
<proteinExistence type="inferred from homology"/>
<name>A0ABY1QUA2_9BURK</name>
<gene>
    <name evidence="6" type="ORF">SAMN06295970_13724</name>
</gene>
<keyword evidence="2" id="KW-0805">Transcription regulation</keyword>
<keyword evidence="7" id="KW-1185">Reference proteome</keyword>
<evidence type="ECO:0000259" key="5">
    <source>
        <dbReference type="PROSITE" id="PS50931"/>
    </source>
</evidence>
<protein>
    <submittedName>
        <fullName evidence="6">Transcriptional regulator, LysR family</fullName>
    </submittedName>
</protein>